<feature type="region of interest" description="Disordered" evidence="1">
    <location>
        <begin position="64"/>
        <end position="84"/>
    </location>
</feature>
<dbReference type="AlphaFoldDB" id="I1HSY3"/>
<dbReference type="Pfam" id="PF05097">
    <property type="entry name" value="DUF688"/>
    <property type="match status" value="1"/>
</dbReference>
<evidence type="ECO:0000256" key="1">
    <source>
        <dbReference type="SAM" id="MobiDB-lite"/>
    </source>
</evidence>
<reference evidence="2 3" key="1">
    <citation type="journal article" date="2010" name="Nature">
        <title>Genome sequencing and analysis of the model grass Brachypodium distachyon.</title>
        <authorList>
            <consortium name="International Brachypodium Initiative"/>
        </authorList>
    </citation>
    <scope>NUCLEOTIDE SEQUENCE [LARGE SCALE GENOMIC DNA]</scope>
    <source>
        <strain evidence="2">Bd21</strain>
        <strain evidence="3">cv. Bd21</strain>
    </source>
</reference>
<dbReference type="OMA" id="WLLRFRC"/>
<gene>
    <name evidence="3" type="primary">LOC100840111</name>
    <name evidence="2" type="ORF">BRADI_2g53680v3</name>
</gene>
<dbReference type="PANTHER" id="PTHR33257:SF55">
    <property type="entry name" value="OS01G0824900 PROTEIN"/>
    <property type="match status" value="1"/>
</dbReference>
<evidence type="ECO:0000313" key="4">
    <source>
        <dbReference type="Proteomes" id="UP000008810"/>
    </source>
</evidence>
<feature type="region of interest" description="Disordered" evidence="1">
    <location>
        <begin position="1"/>
        <end position="26"/>
    </location>
</feature>
<organism evidence="2">
    <name type="scientific">Brachypodium distachyon</name>
    <name type="common">Purple false brome</name>
    <name type="synonym">Trachynia distachya</name>
    <dbReference type="NCBI Taxonomy" id="15368"/>
    <lineage>
        <taxon>Eukaryota</taxon>
        <taxon>Viridiplantae</taxon>
        <taxon>Streptophyta</taxon>
        <taxon>Embryophyta</taxon>
        <taxon>Tracheophyta</taxon>
        <taxon>Spermatophyta</taxon>
        <taxon>Magnoliopsida</taxon>
        <taxon>Liliopsida</taxon>
        <taxon>Poales</taxon>
        <taxon>Poaceae</taxon>
        <taxon>BOP clade</taxon>
        <taxon>Pooideae</taxon>
        <taxon>Stipodae</taxon>
        <taxon>Brachypodieae</taxon>
        <taxon>Brachypodium</taxon>
    </lineage>
</organism>
<dbReference type="EnsemblPlants" id="PNT73124">
    <property type="protein sequence ID" value="PNT73124"/>
    <property type="gene ID" value="BRADI_2g53680v3"/>
</dbReference>
<dbReference type="OrthoDB" id="691043at2759"/>
<dbReference type="RefSeq" id="XP_003567236.1">
    <property type="nucleotide sequence ID" value="XM_003567188.4"/>
</dbReference>
<dbReference type="HOGENOM" id="CLU_080273_0_0_1"/>
<dbReference type="PANTHER" id="PTHR33257">
    <property type="entry name" value="OS05G0165500 PROTEIN"/>
    <property type="match status" value="1"/>
</dbReference>
<feature type="region of interest" description="Disordered" evidence="1">
    <location>
        <begin position="181"/>
        <end position="203"/>
    </location>
</feature>
<dbReference type="eggNOG" id="ENOG502R6XK">
    <property type="taxonomic scope" value="Eukaryota"/>
</dbReference>
<dbReference type="InterPro" id="IPR007789">
    <property type="entry name" value="DUF688"/>
</dbReference>
<reference evidence="3" key="3">
    <citation type="submission" date="2018-08" db="UniProtKB">
        <authorList>
            <consortium name="EnsemblPlants"/>
        </authorList>
    </citation>
    <scope>IDENTIFICATION</scope>
    <source>
        <strain evidence="3">cv. Bd21</strain>
    </source>
</reference>
<dbReference type="GeneID" id="100840111"/>
<feature type="region of interest" description="Disordered" evidence="1">
    <location>
        <begin position="113"/>
        <end position="133"/>
    </location>
</feature>
<proteinExistence type="predicted"/>
<dbReference type="EMBL" id="CM000881">
    <property type="protein sequence ID" value="PNT73124.1"/>
    <property type="molecule type" value="Genomic_DNA"/>
</dbReference>
<feature type="compositionally biased region" description="Pro residues" evidence="1">
    <location>
        <begin position="1"/>
        <end position="15"/>
    </location>
</feature>
<evidence type="ECO:0000313" key="3">
    <source>
        <dbReference type="EnsemblPlants" id="PNT73124"/>
    </source>
</evidence>
<dbReference type="Proteomes" id="UP000008810">
    <property type="component" value="Chromosome 2"/>
</dbReference>
<dbReference type="STRING" id="15368.I1HSY3"/>
<name>I1HSY3_BRADI</name>
<accession>I1HSY3</accession>
<keyword evidence="4" id="KW-1185">Reference proteome</keyword>
<dbReference type="Gramene" id="PNT73124">
    <property type="protein sequence ID" value="PNT73124"/>
    <property type="gene ID" value="BRADI_2g53680v3"/>
</dbReference>
<protein>
    <submittedName>
        <fullName evidence="2 3">Uncharacterized protein</fullName>
    </submittedName>
</protein>
<reference evidence="2" key="2">
    <citation type="submission" date="2017-06" db="EMBL/GenBank/DDBJ databases">
        <title>WGS assembly of Brachypodium distachyon.</title>
        <authorList>
            <consortium name="The International Brachypodium Initiative"/>
            <person name="Lucas S."/>
            <person name="Harmon-Smith M."/>
            <person name="Lail K."/>
            <person name="Tice H."/>
            <person name="Grimwood J."/>
            <person name="Bruce D."/>
            <person name="Barry K."/>
            <person name="Shu S."/>
            <person name="Lindquist E."/>
            <person name="Wang M."/>
            <person name="Pitluck S."/>
            <person name="Vogel J.P."/>
            <person name="Garvin D.F."/>
            <person name="Mockler T.C."/>
            <person name="Schmutz J."/>
            <person name="Rokhsar D."/>
            <person name="Bevan M.W."/>
        </authorList>
    </citation>
    <scope>NUCLEOTIDE SEQUENCE</scope>
    <source>
        <strain evidence="2">Bd21</strain>
    </source>
</reference>
<dbReference type="KEGG" id="bdi:100840111"/>
<evidence type="ECO:0000313" key="2">
    <source>
        <dbReference type="EMBL" id="PNT73124.1"/>
    </source>
</evidence>
<sequence>MPPPNAGEQPAPRPQSPLRGMMPQSPLRIKQGGKFYERLLTKESSAANPSFRYYWAEPGSVPFVWETQPGTPRDDASRMHPGCALPAITPPPSYLLDRHCAGPGGAKVKAAAASRDRAKAKSGGTNNKAKGGKKRYRFKRVKIGGFVADMFRRLAVGKAWWRPAVLSPVQVSSSSRWLVATDKQAEHQHKQKQQRQHRGQDPAVLCSGSARQLSSWMMPFRGTGKRNRDYND</sequence>